<evidence type="ECO:0000259" key="1">
    <source>
        <dbReference type="PROSITE" id="PS50943"/>
    </source>
</evidence>
<organism evidence="2 3">
    <name type="scientific">Sphaerisporangium siamense</name>
    <dbReference type="NCBI Taxonomy" id="795645"/>
    <lineage>
        <taxon>Bacteria</taxon>
        <taxon>Bacillati</taxon>
        <taxon>Actinomycetota</taxon>
        <taxon>Actinomycetes</taxon>
        <taxon>Streptosporangiales</taxon>
        <taxon>Streptosporangiaceae</taxon>
        <taxon>Sphaerisporangium</taxon>
    </lineage>
</organism>
<dbReference type="Gene3D" id="1.10.260.40">
    <property type="entry name" value="lambda repressor-like DNA-binding domains"/>
    <property type="match status" value="1"/>
</dbReference>
<reference evidence="2 3" key="1">
    <citation type="submission" date="2020-08" db="EMBL/GenBank/DDBJ databases">
        <title>Sequencing the genomes of 1000 actinobacteria strains.</title>
        <authorList>
            <person name="Klenk H.-P."/>
        </authorList>
    </citation>
    <scope>NUCLEOTIDE SEQUENCE [LARGE SCALE GENOMIC DNA]</scope>
    <source>
        <strain evidence="2 3">DSM 45784</strain>
    </source>
</reference>
<evidence type="ECO:0000313" key="3">
    <source>
        <dbReference type="Proteomes" id="UP000542210"/>
    </source>
</evidence>
<protein>
    <submittedName>
        <fullName evidence="2">Transcriptional regulator with XRE-family HTH domain</fullName>
    </submittedName>
</protein>
<accession>A0A7W7D9B7</accession>
<dbReference type="EMBL" id="JACHND010000001">
    <property type="protein sequence ID" value="MBB4701346.1"/>
    <property type="molecule type" value="Genomic_DNA"/>
</dbReference>
<gene>
    <name evidence="2" type="ORF">BJ982_002890</name>
</gene>
<dbReference type="Proteomes" id="UP000542210">
    <property type="component" value="Unassembled WGS sequence"/>
</dbReference>
<dbReference type="Pfam" id="PF13560">
    <property type="entry name" value="HTH_31"/>
    <property type="match status" value="1"/>
</dbReference>
<dbReference type="PROSITE" id="PS50943">
    <property type="entry name" value="HTH_CROC1"/>
    <property type="match status" value="1"/>
</dbReference>
<comment type="caution">
    <text evidence="2">The sequence shown here is derived from an EMBL/GenBank/DDBJ whole genome shotgun (WGS) entry which is preliminary data.</text>
</comment>
<keyword evidence="3" id="KW-1185">Reference proteome</keyword>
<dbReference type="RefSeq" id="WP_184880379.1">
    <property type="nucleotide sequence ID" value="NZ_BOOV01000027.1"/>
</dbReference>
<dbReference type="SUPFAM" id="SSF47413">
    <property type="entry name" value="lambda repressor-like DNA-binding domains"/>
    <property type="match status" value="1"/>
</dbReference>
<dbReference type="InterPro" id="IPR010982">
    <property type="entry name" value="Lambda_DNA-bd_dom_sf"/>
</dbReference>
<dbReference type="AlphaFoldDB" id="A0A7W7D9B7"/>
<name>A0A7W7D9B7_9ACTN</name>
<dbReference type="SMART" id="SM00530">
    <property type="entry name" value="HTH_XRE"/>
    <property type="match status" value="1"/>
</dbReference>
<dbReference type="CDD" id="cd00093">
    <property type="entry name" value="HTH_XRE"/>
    <property type="match status" value="1"/>
</dbReference>
<dbReference type="InterPro" id="IPR001387">
    <property type="entry name" value="Cro/C1-type_HTH"/>
</dbReference>
<evidence type="ECO:0000313" key="2">
    <source>
        <dbReference type="EMBL" id="MBB4701346.1"/>
    </source>
</evidence>
<feature type="domain" description="HTH cro/C1-type" evidence="1">
    <location>
        <begin position="11"/>
        <end position="66"/>
    </location>
</feature>
<sequence length="401" mass="43321">MSNDVTIGARLRTLRRWRGMTLAQLAGQVGLSPSFLSMAERGERLLDRRSHISALAAALNVSEIELTGTPQMGRDAAQTAPRSAIPLLRAALTGNSLDDPAAETGRPLPVLDAFLFGELADMRNSADYERRARLVAPVIDELHWHAATGDERSRRHALRLLVEACNAAGMTLKHLGNQDLAYVAVARASDAALLLDDPVATAHSAYLRVMIMPKPRGWGRPYSIASKAADALEAHVRPGTAAELYGMLHLTAALSAAAVHRPDLADDHLAEARDVAARTGESPRAFAAFGPANVGVWSLAVAMEYGDYQRAIEMSSNVMPDVMPNRERIATFHADKGRALAHLKRGLPAVTELKAAERIAPQRVRNSTAVQETVQHLLGQQLPTTLTRELRGMAARMGIPH</sequence>
<dbReference type="GO" id="GO:0003677">
    <property type="term" value="F:DNA binding"/>
    <property type="evidence" value="ECO:0007669"/>
    <property type="project" value="InterPro"/>
</dbReference>
<proteinExistence type="predicted"/>